<evidence type="ECO:0000313" key="2">
    <source>
        <dbReference type="Proteomes" id="UP001428341"/>
    </source>
</evidence>
<comment type="caution">
    <text evidence="1">The sequence shown here is derived from an EMBL/GenBank/DDBJ whole genome shotgun (WGS) entry which is preliminary data.</text>
</comment>
<dbReference type="EMBL" id="JBCGBO010000005">
    <property type="protein sequence ID" value="KAK9201482.1"/>
    <property type="molecule type" value="Genomic_DNA"/>
</dbReference>
<evidence type="ECO:0000313" key="1">
    <source>
        <dbReference type="EMBL" id="KAK9201482.1"/>
    </source>
</evidence>
<dbReference type="AlphaFoldDB" id="A0AAP0MBH1"/>
<name>A0AAP0MBH1_9ROSI</name>
<keyword evidence="2" id="KW-1185">Reference proteome</keyword>
<dbReference type="Proteomes" id="UP001428341">
    <property type="component" value="Unassembled WGS sequence"/>
</dbReference>
<accession>A0AAP0MBH1</accession>
<proteinExistence type="predicted"/>
<sequence length="83" mass="9022">MILIHEERTTLTLIIPSGDRWAKIEIRRSSWTLDLFDDDIGVGVGVFDGDANDAGGVYCTCCDFSVHSNSLPEDGGSLLCFPS</sequence>
<reference evidence="1 2" key="1">
    <citation type="submission" date="2024-05" db="EMBL/GenBank/DDBJ databases">
        <title>Haplotype-resolved chromosome-level genome assembly of Huyou (Citrus changshanensis).</title>
        <authorList>
            <person name="Miao C."/>
            <person name="Chen W."/>
            <person name="Wu Y."/>
            <person name="Wang L."/>
            <person name="Zhao S."/>
            <person name="Grierson D."/>
            <person name="Xu C."/>
            <person name="Chen K."/>
        </authorList>
    </citation>
    <scope>NUCLEOTIDE SEQUENCE [LARGE SCALE GENOMIC DNA]</scope>
    <source>
        <strain evidence="1">01-14</strain>
        <tissue evidence="1">Leaf</tissue>
    </source>
</reference>
<organism evidence="1 2">
    <name type="scientific">Citrus x changshan-huyou</name>
    <dbReference type="NCBI Taxonomy" id="2935761"/>
    <lineage>
        <taxon>Eukaryota</taxon>
        <taxon>Viridiplantae</taxon>
        <taxon>Streptophyta</taxon>
        <taxon>Embryophyta</taxon>
        <taxon>Tracheophyta</taxon>
        <taxon>Spermatophyta</taxon>
        <taxon>Magnoliopsida</taxon>
        <taxon>eudicotyledons</taxon>
        <taxon>Gunneridae</taxon>
        <taxon>Pentapetalae</taxon>
        <taxon>rosids</taxon>
        <taxon>malvids</taxon>
        <taxon>Sapindales</taxon>
        <taxon>Rutaceae</taxon>
        <taxon>Aurantioideae</taxon>
        <taxon>Citrus</taxon>
    </lineage>
</organism>
<gene>
    <name evidence="1" type="ORF">WN944_016685</name>
</gene>
<protein>
    <submittedName>
        <fullName evidence="1">Uncharacterized protein</fullName>
    </submittedName>
</protein>